<comment type="caution">
    <text evidence="1">The sequence shown here is derived from an EMBL/GenBank/DDBJ whole genome shotgun (WGS) entry which is preliminary data.</text>
</comment>
<evidence type="ECO:0000313" key="2">
    <source>
        <dbReference type="Proteomes" id="UP000015530"/>
    </source>
</evidence>
<reference evidence="2" key="1">
    <citation type="journal article" date="2013" name="Mol. Plant Microbe Interact.">
        <title>Global aspects of pacC regulation of pathogenicity genes in Colletotrichum gloeosporioides as revealed by transcriptome analysis.</title>
        <authorList>
            <person name="Alkan N."/>
            <person name="Meng X."/>
            <person name="Friedlander G."/>
            <person name="Reuveni E."/>
            <person name="Sukno S."/>
            <person name="Sherman A."/>
            <person name="Thon M."/>
            <person name="Fluhr R."/>
            <person name="Prusky D."/>
        </authorList>
    </citation>
    <scope>NUCLEOTIDE SEQUENCE [LARGE SCALE GENOMIC DNA]</scope>
    <source>
        <strain evidence="2">Cg-14</strain>
    </source>
</reference>
<name>T0M678_COLGC</name>
<organism evidence="1 2">
    <name type="scientific">Colletotrichum gloeosporioides (strain Cg-14)</name>
    <name type="common">Anthracnose fungus</name>
    <name type="synonym">Glomerella cingulata</name>
    <dbReference type="NCBI Taxonomy" id="1237896"/>
    <lineage>
        <taxon>Eukaryota</taxon>
        <taxon>Fungi</taxon>
        <taxon>Dikarya</taxon>
        <taxon>Ascomycota</taxon>
        <taxon>Pezizomycotina</taxon>
        <taxon>Sordariomycetes</taxon>
        <taxon>Hypocreomycetidae</taxon>
        <taxon>Glomerellales</taxon>
        <taxon>Glomerellaceae</taxon>
        <taxon>Colletotrichum</taxon>
        <taxon>Colletotrichum gloeosporioides species complex</taxon>
    </lineage>
</organism>
<accession>T0M678</accession>
<dbReference type="HOGENOM" id="CLU_3437624_0_0_1"/>
<evidence type="ECO:0000313" key="1">
    <source>
        <dbReference type="EMBL" id="EQB58941.1"/>
    </source>
</evidence>
<gene>
    <name evidence="1" type="ORF">CGLO_00743</name>
</gene>
<dbReference type="Proteomes" id="UP000015530">
    <property type="component" value="Unassembled WGS sequence"/>
</dbReference>
<proteinExistence type="predicted"/>
<protein>
    <submittedName>
        <fullName evidence="1">Uncharacterized protein</fullName>
    </submittedName>
</protein>
<dbReference type="EMBL" id="AMYD01000176">
    <property type="protein sequence ID" value="EQB58941.1"/>
    <property type="molecule type" value="Genomic_DNA"/>
</dbReference>
<sequence length="11" mass="1209">MPAYKGSLVPF</sequence>